<gene>
    <name evidence="1" type="ORF">A2Y67_01135</name>
</gene>
<evidence type="ECO:0008006" key="3">
    <source>
        <dbReference type="Google" id="ProtNLM"/>
    </source>
</evidence>
<reference evidence="1 2" key="1">
    <citation type="journal article" date="2016" name="Nat. Commun.">
        <title>Thousands of microbial genomes shed light on interconnected biogeochemical processes in an aquifer system.</title>
        <authorList>
            <person name="Anantharaman K."/>
            <person name="Brown C.T."/>
            <person name="Hug L.A."/>
            <person name="Sharon I."/>
            <person name="Castelle C.J."/>
            <person name="Probst A.J."/>
            <person name="Thomas B.C."/>
            <person name="Singh A."/>
            <person name="Wilkins M.J."/>
            <person name="Karaoz U."/>
            <person name="Brodie E.L."/>
            <person name="Williams K.H."/>
            <person name="Hubbard S.S."/>
            <person name="Banfield J.F."/>
        </authorList>
    </citation>
    <scope>NUCLEOTIDE SEQUENCE [LARGE SCALE GENOMIC DNA]</scope>
</reference>
<proteinExistence type="predicted"/>
<organism evidence="1 2">
    <name type="scientific">Candidatus Buchananbacteria bacterium RBG_13_39_9</name>
    <dbReference type="NCBI Taxonomy" id="1797531"/>
    <lineage>
        <taxon>Bacteria</taxon>
        <taxon>Candidatus Buchananiibacteriota</taxon>
    </lineage>
</organism>
<dbReference type="Proteomes" id="UP000176260">
    <property type="component" value="Unassembled WGS sequence"/>
</dbReference>
<accession>A0A1G1XPT5</accession>
<protein>
    <recommendedName>
        <fullName evidence="3">RCK C-terminal domain-containing protein</fullName>
    </recommendedName>
</protein>
<sequence>MPRKQDKVRELVMNKIIQKGLTEGLGLKPEIQAIFNQLGITVLKVIHQNGDFYTKTGDQVLICGPKPTMDALLTLFPKGFMTTKHCPAEKE</sequence>
<comment type="caution">
    <text evidence="1">The sequence shown here is derived from an EMBL/GenBank/DDBJ whole genome shotgun (WGS) entry which is preliminary data.</text>
</comment>
<evidence type="ECO:0000313" key="2">
    <source>
        <dbReference type="Proteomes" id="UP000176260"/>
    </source>
</evidence>
<name>A0A1G1XPT5_9BACT</name>
<evidence type="ECO:0000313" key="1">
    <source>
        <dbReference type="EMBL" id="OGY41981.1"/>
    </source>
</evidence>
<dbReference type="AlphaFoldDB" id="A0A1G1XPT5"/>
<dbReference type="EMBL" id="MHIA01000020">
    <property type="protein sequence ID" value="OGY41981.1"/>
    <property type="molecule type" value="Genomic_DNA"/>
</dbReference>